<organism evidence="2 3">
    <name type="scientific">Cystoisospora suis</name>
    <dbReference type="NCBI Taxonomy" id="483139"/>
    <lineage>
        <taxon>Eukaryota</taxon>
        <taxon>Sar</taxon>
        <taxon>Alveolata</taxon>
        <taxon>Apicomplexa</taxon>
        <taxon>Conoidasida</taxon>
        <taxon>Coccidia</taxon>
        <taxon>Eucoccidiorida</taxon>
        <taxon>Eimeriorina</taxon>
        <taxon>Sarcocystidae</taxon>
        <taxon>Cystoisospora</taxon>
    </lineage>
</organism>
<dbReference type="CDD" id="cd11715">
    <property type="entry name" value="THUMP_AdoMetMT"/>
    <property type="match status" value="1"/>
</dbReference>
<accession>A0A2C6LCT7</accession>
<dbReference type="AlphaFoldDB" id="A0A2C6LCT7"/>
<comment type="caution">
    <text evidence="2">The sequence shown here is derived from an EMBL/GenBank/DDBJ whole genome shotgun (WGS) entry which is preliminary data.</text>
</comment>
<dbReference type="PANTHER" id="PTHR47313">
    <property type="entry name" value="RIBOSOMAL RNA LARGE SUBUNIT METHYLTRANSFERASE K/L"/>
    <property type="match status" value="1"/>
</dbReference>
<dbReference type="VEuPathDB" id="ToxoDB:CSUI_001432"/>
<feature type="compositionally biased region" description="Low complexity" evidence="1">
    <location>
        <begin position="439"/>
        <end position="451"/>
    </location>
</feature>
<evidence type="ECO:0000313" key="3">
    <source>
        <dbReference type="Proteomes" id="UP000221165"/>
    </source>
</evidence>
<dbReference type="RefSeq" id="XP_067926405.1">
    <property type="nucleotide sequence ID" value="XM_068061638.1"/>
</dbReference>
<reference evidence="2 3" key="1">
    <citation type="journal article" date="2017" name="Int. J. Parasitol.">
        <title>The genome of the protozoan parasite Cystoisospora suis and a reverse vaccinology approach to identify vaccine candidates.</title>
        <authorList>
            <person name="Palmieri N."/>
            <person name="Shrestha A."/>
            <person name="Ruttkowski B."/>
            <person name="Beck T."/>
            <person name="Vogl C."/>
            <person name="Tomley F."/>
            <person name="Blake D.P."/>
            <person name="Joachim A."/>
        </authorList>
    </citation>
    <scope>NUCLEOTIDE SEQUENCE [LARGE SCALE GENOMIC DNA]</scope>
    <source>
        <strain evidence="2 3">Wien I</strain>
    </source>
</reference>
<dbReference type="GO" id="GO:0008990">
    <property type="term" value="F:rRNA (guanine-N2-)-methyltransferase activity"/>
    <property type="evidence" value="ECO:0007669"/>
    <property type="project" value="TreeGrafter"/>
</dbReference>
<dbReference type="GO" id="GO:0070043">
    <property type="term" value="F:rRNA (guanine-N7-)-methyltransferase activity"/>
    <property type="evidence" value="ECO:0007669"/>
    <property type="project" value="TreeGrafter"/>
</dbReference>
<dbReference type="PANTHER" id="PTHR47313:SF1">
    <property type="entry name" value="RIBOSOMAL RNA LARGE SUBUNIT METHYLTRANSFERASE K_L"/>
    <property type="match status" value="1"/>
</dbReference>
<dbReference type="GeneID" id="94424849"/>
<feature type="region of interest" description="Disordered" evidence="1">
    <location>
        <begin position="433"/>
        <end position="459"/>
    </location>
</feature>
<gene>
    <name evidence="2" type="ORF">CSUI_001432</name>
</gene>
<sequence>MSRGSSIWKEGQHLLSWTAVCPPGSAVVPNQVASSGLPYSVSAASPRTISASATDGHAEARPWRTVSLWHRYPRRPFRHENTLPGPRQCGVPQAHPTKEVLCYVDERKKQALVSGSGMPLLQLLGRRTITRFSFQHRLRTSQCRLPRGATVFLTQADWRQASPRLNRSGWERRQGRLDVGNTFGASAKERTRCTSQTAESPLSGGRGCNGRARTIWQAHSAHGTCLCHARLRAQGIESEPCVLTGTAARGTLRTFSSVPPFCTPAGPSPVEWGEAFSSARPLSNLYGSGPALRHGPEQGKGAGFSPSSEHLLGFRFSSYCSVRRETTGRPPAEVREGMPVDRGGKGNLKATLLKGGGLHAMEGSSKPLTAVRRASAAGSDTASFDSVSPDIGGPPLEPGLSSLWPPTSNSPALASSMIANSAPAVELSSFPASYPTATRSRSPVASSSGSRRPAEQHRHEGTQSVFSFFCVCAPGLEGLLRRELECLRLPGVPSYSSFPSTFDTGEALAQQVHQEHRAAAVAASCFSIVPGTTLSKGFTVGGGVEVRGTLEALWNICMRSRIIDAVRVCVGDPFVARREGTFFRHLCALPWRDFVPLVADLGEPSVTVRVRRSRLRNTGMLREMVAAALKENKRKVIHDTKRDSLPLHMKGRGVVVAGPAVQITVNNDTCKVCLDAGGEVGKRLWRVSGETVALKETLAAAVVYRTPFLNLLHENRGPHPCLRRLTLFGTDIDPEQIRRATSNLEAFYDRMPRSASCLSAGHAIQLPCKVQFAETSFLERVERSNQEARLGVPSHGVQMEE</sequence>
<evidence type="ECO:0000256" key="1">
    <source>
        <dbReference type="SAM" id="MobiDB-lite"/>
    </source>
</evidence>
<keyword evidence="2" id="KW-0808">Transferase</keyword>
<dbReference type="Proteomes" id="UP000221165">
    <property type="component" value="Unassembled WGS sequence"/>
</dbReference>
<dbReference type="OrthoDB" id="348479at2759"/>
<dbReference type="EMBL" id="MIGC01000560">
    <property type="protein sequence ID" value="PHJ24733.1"/>
    <property type="molecule type" value="Genomic_DNA"/>
</dbReference>
<dbReference type="Gene3D" id="3.30.2130.30">
    <property type="match status" value="1"/>
</dbReference>
<name>A0A2C6LCT7_9APIC</name>
<feature type="region of interest" description="Disordered" evidence="1">
    <location>
        <begin position="327"/>
        <end position="347"/>
    </location>
</feature>
<feature type="region of interest" description="Disordered" evidence="1">
    <location>
        <begin position="371"/>
        <end position="404"/>
    </location>
</feature>
<protein>
    <submittedName>
        <fullName evidence="2">Rna methylase family upf0020 protein</fullName>
    </submittedName>
</protein>
<evidence type="ECO:0000313" key="2">
    <source>
        <dbReference type="EMBL" id="PHJ24733.1"/>
    </source>
</evidence>
<keyword evidence="3" id="KW-1185">Reference proteome</keyword>
<feature type="compositionally biased region" description="Basic and acidic residues" evidence="1">
    <location>
        <begin position="327"/>
        <end position="344"/>
    </location>
</feature>
<keyword evidence="2" id="KW-0489">Methyltransferase</keyword>
<proteinExistence type="predicted"/>